<keyword evidence="2" id="KW-1185">Reference proteome</keyword>
<name>A0A0A6P2A5_9GAMM</name>
<dbReference type="SUPFAM" id="SSF52540">
    <property type="entry name" value="P-loop containing nucleoside triphosphate hydrolases"/>
    <property type="match status" value="1"/>
</dbReference>
<evidence type="ECO:0000313" key="1">
    <source>
        <dbReference type="EMBL" id="KHD04883.2"/>
    </source>
</evidence>
<comment type="caution">
    <text evidence="1">The sequence shown here is derived from an EMBL/GenBank/DDBJ whole genome shotgun (WGS) entry which is preliminary data.</text>
</comment>
<evidence type="ECO:0008006" key="3">
    <source>
        <dbReference type="Google" id="ProtNLM"/>
    </source>
</evidence>
<dbReference type="AlphaFoldDB" id="A0A0A6P2A5"/>
<dbReference type="InterPro" id="IPR027417">
    <property type="entry name" value="P-loop_NTPase"/>
</dbReference>
<dbReference type="EMBL" id="JSZA02000003">
    <property type="protein sequence ID" value="KHD04883.2"/>
    <property type="molecule type" value="Genomic_DNA"/>
</dbReference>
<dbReference type="Proteomes" id="UP000030428">
    <property type="component" value="Unassembled WGS sequence"/>
</dbReference>
<accession>A0A0A6P2A5</accession>
<evidence type="ECO:0000313" key="2">
    <source>
        <dbReference type="Proteomes" id="UP000030428"/>
    </source>
</evidence>
<proteinExistence type="predicted"/>
<gene>
    <name evidence="1" type="ORF">PN36_01290</name>
</gene>
<sequence>MRSVVPKPTTVNLKMLVLVPTRGKGMPASLLRKEIIGKIVPRTAEIADLVQRIKDGRYIIIFAPRQTGKTTFFQQLGHYLQPRRLAILLEQYTDEIWQTFAPKVSTNKRGQPFLVNRMAQCLTEELGIGRLRRKLSTGKLLYSCGTTKTV</sequence>
<reference evidence="1 2" key="1">
    <citation type="journal article" date="2016" name="Front. Microbiol.">
        <title>Single-Cell (Meta-)Genomics of a Dimorphic Candidatus Thiomargarita nelsonii Reveals Genomic Plasticity.</title>
        <authorList>
            <person name="Flood B.E."/>
            <person name="Fliss P."/>
            <person name="Jones D.S."/>
            <person name="Dick G.J."/>
            <person name="Jain S."/>
            <person name="Kaster A.K."/>
            <person name="Winkel M."/>
            <person name="Mussmann M."/>
            <person name="Bailey J."/>
        </authorList>
    </citation>
    <scope>NUCLEOTIDE SEQUENCE [LARGE SCALE GENOMIC DNA]</scope>
    <source>
        <strain evidence="1">Hydrate Ridge</strain>
    </source>
</reference>
<dbReference type="Gene3D" id="3.40.50.300">
    <property type="entry name" value="P-loop containing nucleotide triphosphate hydrolases"/>
    <property type="match status" value="1"/>
</dbReference>
<organism evidence="1 2">
    <name type="scientific">Candidatus Thiomargarita nelsonii</name>
    <dbReference type="NCBI Taxonomy" id="1003181"/>
    <lineage>
        <taxon>Bacteria</taxon>
        <taxon>Pseudomonadati</taxon>
        <taxon>Pseudomonadota</taxon>
        <taxon>Gammaproteobacteria</taxon>
        <taxon>Thiotrichales</taxon>
        <taxon>Thiotrichaceae</taxon>
        <taxon>Thiomargarita</taxon>
    </lineage>
</organism>
<protein>
    <recommendedName>
        <fullName evidence="3">AAA domain-containing protein</fullName>
    </recommendedName>
</protein>